<dbReference type="RefSeq" id="WP_120743021.1">
    <property type="nucleotide sequence ID" value="NZ_CP032568.1"/>
</dbReference>
<dbReference type="GO" id="GO:0016787">
    <property type="term" value="F:hydrolase activity"/>
    <property type="evidence" value="ECO:0007669"/>
    <property type="project" value="UniProtKB-KW"/>
</dbReference>
<gene>
    <name evidence="1" type="ORF">D7D52_33975</name>
</gene>
<dbReference type="PANTHER" id="PTHR39456:SF1">
    <property type="entry name" value="METAL-DEPENDENT HYDROLASE"/>
    <property type="match status" value="1"/>
</dbReference>
<proteinExistence type="predicted"/>
<evidence type="ECO:0000313" key="1">
    <source>
        <dbReference type="EMBL" id="AYF78000.1"/>
    </source>
</evidence>
<reference evidence="1 2" key="1">
    <citation type="submission" date="2018-09" db="EMBL/GenBank/DDBJ databases">
        <title>Nocardia yunnanensis sp. nov., an actinomycete isolated from a soil sample.</title>
        <authorList>
            <person name="Zhang J."/>
        </authorList>
    </citation>
    <scope>NUCLEOTIDE SEQUENCE [LARGE SCALE GENOMIC DNA]</scope>
    <source>
        <strain evidence="1 2">CFHS0054</strain>
    </source>
</reference>
<keyword evidence="1" id="KW-0378">Hydrolase</keyword>
<dbReference type="KEGG" id="nyu:D7D52_33975"/>
<evidence type="ECO:0000313" key="2">
    <source>
        <dbReference type="Proteomes" id="UP000267164"/>
    </source>
</evidence>
<dbReference type="PANTHER" id="PTHR39456">
    <property type="entry name" value="METAL-DEPENDENT HYDROLASE"/>
    <property type="match status" value="1"/>
</dbReference>
<dbReference type="OrthoDB" id="4760165at2"/>
<organism evidence="1 2">
    <name type="scientific">Nocardia yunnanensis</name>
    <dbReference type="NCBI Taxonomy" id="2382165"/>
    <lineage>
        <taxon>Bacteria</taxon>
        <taxon>Bacillati</taxon>
        <taxon>Actinomycetota</taxon>
        <taxon>Actinomycetes</taxon>
        <taxon>Mycobacteriales</taxon>
        <taxon>Nocardiaceae</taxon>
        <taxon>Nocardia</taxon>
    </lineage>
</organism>
<dbReference type="SUPFAM" id="SSF48613">
    <property type="entry name" value="Heme oxygenase-like"/>
    <property type="match status" value="1"/>
</dbReference>
<protein>
    <submittedName>
        <fullName evidence="1">Metal-dependent hydrolase</fullName>
    </submittedName>
</protein>
<dbReference type="AlphaFoldDB" id="A0A386ZL17"/>
<sequence length="301" mass="33628">MKLLPKLGRRPVTEPGEVALHARNVRFDWSRTEPVWMKKEPVASHVLNALSMLLPEGERMFLVTFGEALELVKDEKLREAMIGFIGQESMHAESHGGALEEVLEAHGIDVEPYVRQAEFLFRKTLGPRAAASEAVRQQQLVERLGVIAALEHFFAFLGDWVINADLERFDADPQMLDLFRWHGAEEVEHRMVAHDVAEYFEIGYVRRGALMLMVFPIFIALLLRGTKFLVHADPSLPNHRYPMLIGRIFAGMWRGSIPGIPSLLISALSTFKPGYSPAGVGSTAQAVAYLAQSPAARMMAS</sequence>
<name>A0A386ZL17_9NOCA</name>
<dbReference type="Pfam" id="PF10118">
    <property type="entry name" value="Metal_hydrol"/>
    <property type="match status" value="1"/>
</dbReference>
<dbReference type="Proteomes" id="UP000267164">
    <property type="component" value="Chromosome"/>
</dbReference>
<keyword evidence="2" id="KW-1185">Reference proteome</keyword>
<accession>A0A386ZL17</accession>
<dbReference type="InterPro" id="IPR016084">
    <property type="entry name" value="Haem_Oase-like_multi-hlx"/>
</dbReference>
<dbReference type="InterPro" id="IPR016516">
    <property type="entry name" value="UCP07580"/>
</dbReference>
<dbReference type="EMBL" id="CP032568">
    <property type="protein sequence ID" value="AYF78000.1"/>
    <property type="molecule type" value="Genomic_DNA"/>
</dbReference>
<dbReference type="PIRSF" id="PIRSF007580">
    <property type="entry name" value="UCP07580"/>
    <property type="match status" value="1"/>
</dbReference>